<evidence type="ECO:0000313" key="3">
    <source>
        <dbReference type="EMBL" id="PIR41620.1"/>
    </source>
</evidence>
<feature type="region of interest" description="Disordered" evidence="1">
    <location>
        <begin position="112"/>
        <end position="161"/>
    </location>
</feature>
<keyword evidence="2" id="KW-0472">Membrane</keyword>
<keyword evidence="2" id="KW-1133">Transmembrane helix</keyword>
<accession>A0A2H0R568</accession>
<dbReference type="EMBL" id="PCXO01000003">
    <property type="protein sequence ID" value="PIR41620.1"/>
    <property type="molecule type" value="Genomic_DNA"/>
</dbReference>
<organism evidence="3 4">
    <name type="scientific">Candidatus Yanofskybacteria bacterium CG10_big_fil_rev_8_21_14_0_10_46_23</name>
    <dbReference type="NCBI Taxonomy" id="1975098"/>
    <lineage>
        <taxon>Bacteria</taxon>
        <taxon>Candidatus Yanofskyibacteriota</taxon>
    </lineage>
</organism>
<gene>
    <name evidence="3" type="ORF">COV31_00055</name>
</gene>
<feature type="non-terminal residue" evidence="3">
    <location>
        <position position="727"/>
    </location>
</feature>
<evidence type="ECO:0000313" key="4">
    <source>
        <dbReference type="Proteomes" id="UP000230232"/>
    </source>
</evidence>
<dbReference type="AlphaFoldDB" id="A0A2H0R568"/>
<evidence type="ECO:0000256" key="1">
    <source>
        <dbReference type="SAM" id="MobiDB-lite"/>
    </source>
</evidence>
<name>A0A2H0R568_9BACT</name>
<reference evidence="3 4" key="1">
    <citation type="submission" date="2017-09" db="EMBL/GenBank/DDBJ databases">
        <title>Depth-based differentiation of microbial function through sediment-hosted aquifers and enrichment of novel symbionts in the deep terrestrial subsurface.</title>
        <authorList>
            <person name="Probst A.J."/>
            <person name="Ladd B."/>
            <person name="Jarett J.K."/>
            <person name="Geller-Mcgrath D.E."/>
            <person name="Sieber C.M."/>
            <person name="Emerson J.B."/>
            <person name="Anantharaman K."/>
            <person name="Thomas B.C."/>
            <person name="Malmstrom R."/>
            <person name="Stieglmeier M."/>
            <person name="Klingl A."/>
            <person name="Woyke T."/>
            <person name="Ryan C.M."/>
            <person name="Banfield J.F."/>
        </authorList>
    </citation>
    <scope>NUCLEOTIDE SEQUENCE [LARGE SCALE GENOMIC DNA]</scope>
    <source>
        <strain evidence="3">CG10_big_fil_rev_8_21_14_0_10_46_23</strain>
    </source>
</reference>
<evidence type="ECO:0000256" key="2">
    <source>
        <dbReference type="SAM" id="Phobius"/>
    </source>
</evidence>
<keyword evidence="2" id="KW-0812">Transmembrane</keyword>
<feature type="transmembrane region" description="Helical" evidence="2">
    <location>
        <begin position="253"/>
        <end position="274"/>
    </location>
</feature>
<dbReference type="Proteomes" id="UP000230232">
    <property type="component" value="Unassembled WGS sequence"/>
</dbReference>
<sequence>MAQENKEKLISLAKAAEGSPYSQDYLSLLARKGKIKAVKVGRNWRTSKAWLEDYLREQSLNKQIVLSPNQLQEFVNQVRLTSTPGIKSIDSENTEAVSQSQKNTKLLSEFERLNNPTPTEPDGALPESQSSSQNEDEEVSVPLNTTSPKQETVLEEPPKASEHIEEELAEIYGQTQVINSNLGELRGSVESLKDLHRVESHVNRSHVEKVSKEIRPALTVDQEEFIEVERRKKSYLLRHFSATAKATRTSTRFMGSVIAAIVLLFALVGGFSFGRADEVLQRIQSVFKDADTLQGHFAGTHANEVLILDKAGNISIFGHIETQGQLRSFAPEGVAPIVVDSTTKIENLNADLLDGTSADEFTLAFVTKNGNLTYEDVFLEGAVEVGKTLTVKGATKLLDSLQVYGGLGVFGEAVFGKNVVVNDGGNLKLIGRSTIEIQSTQLIKNLNAERLDGIQKRDISLSFVTGNGSTTRDAITVGGLHSTGAIDVDGVANFNAPGFFYEGVWGLSGAFGSLGVAGDVQIGDPDNPNDSNFELYSDQLRVDADGNVTGQGRGSFSGLVVNGYIESNLTPSSSSSFDLGSASNPWENLFVNNFFPATSGSFTFGAGASISGNFDPATTNTYDLGDLNYQWRSGYFAGNLGIGLASAAASPETALEIAGTASISGATTLNGVTYIWPSTDGSSNYSLKTDGAGNLVWGTGVVASNSLDFDEFVDAMTLDADLSIASN</sequence>
<protein>
    <recommendedName>
        <fullName evidence="5">Helix-turn-helix domain-containing protein</fullName>
    </recommendedName>
</protein>
<proteinExistence type="predicted"/>
<comment type="caution">
    <text evidence="3">The sequence shown here is derived from an EMBL/GenBank/DDBJ whole genome shotgun (WGS) entry which is preliminary data.</text>
</comment>
<evidence type="ECO:0008006" key="5">
    <source>
        <dbReference type="Google" id="ProtNLM"/>
    </source>
</evidence>